<dbReference type="PANTHER" id="PTHR30055">
    <property type="entry name" value="HTH-TYPE TRANSCRIPTIONAL REGULATOR RUTR"/>
    <property type="match status" value="1"/>
</dbReference>
<accession>A0A8E1VWS2</accession>
<evidence type="ECO:0000259" key="6">
    <source>
        <dbReference type="PROSITE" id="PS50977"/>
    </source>
</evidence>
<protein>
    <submittedName>
        <fullName evidence="7">TetR/AcrR family transcriptional regulator</fullName>
    </submittedName>
</protein>
<feature type="compositionally biased region" description="Low complexity" evidence="5">
    <location>
        <begin position="206"/>
        <end position="237"/>
    </location>
</feature>
<dbReference type="PROSITE" id="PS50977">
    <property type="entry name" value="HTH_TETR_2"/>
    <property type="match status" value="1"/>
</dbReference>
<dbReference type="Gene3D" id="1.10.357.10">
    <property type="entry name" value="Tetracycline Repressor, domain 2"/>
    <property type="match status" value="1"/>
</dbReference>
<dbReference type="Proteomes" id="UP000550260">
    <property type="component" value="Unassembled WGS sequence"/>
</dbReference>
<dbReference type="InterPro" id="IPR050109">
    <property type="entry name" value="HTH-type_TetR-like_transc_reg"/>
</dbReference>
<dbReference type="InterPro" id="IPR001647">
    <property type="entry name" value="HTH_TetR"/>
</dbReference>
<keyword evidence="1" id="KW-0805">Transcription regulation</keyword>
<dbReference type="InterPro" id="IPR009057">
    <property type="entry name" value="Homeodomain-like_sf"/>
</dbReference>
<proteinExistence type="predicted"/>
<feature type="region of interest" description="Disordered" evidence="5">
    <location>
        <begin position="1"/>
        <end position="21"/>
    </location>
</feature>
<evidence type="ECO:0000256" key="2">
    <source>
        <dbReference type="ARBA" id="ARBA00023125"/>
    </source>
</evidence>
<dbReference type="InterPro" id="IPR036271">
    <property type="entry name" value="Tet_transcr_reg_TetR-rel_C_sf"/>
</dbReference>
<sequence length="244" mass="26216">MEGGQVTKADSGDRERKSDRTRRRILDAAADLLSRKGFDGTRVSEIAALAQLRVPAVYYYFDSREAILEEVVNIGDRMAVDNVRARLAALPPEATAMDRICAAYAGHLEMVLKESAYTAAAMRTLGQLPPDIRARQLEHQRETGQLWRDLIQAGVDDGEIDPGLDPRAARMFLLGAVNWATEWWNPERGSLDDILATAQRLIRNALSGPGAASPPGTAAQGAASPSGAAAQGAALSPVFSPPQL</sequence>
<evidence type="ECO:0000256" key="5">
    <source>
        <dbReference type="SAM" id="MobiDB-lite"/>
    </source>
</evidence>
<dbReference type="GO" id="GO:0003700">
    <property type="term" value="F:DNA-binding transcription factor activity"/>
    <property type="evidence" value="ECO:0007669"/>
    <property type="project" value="TreeGrafter"/>
</dbReference>
<dbReference type="Pfam" id="PF17932">
    <property type="entry name" value="TetR_C_24"/>
    <property type="match status" value="1"/>
</dbReference>
<reference evidence="7 8" key="1">
    <citation type="submission" date="2020-08" db="EMBL/GenBank/DDBJ databases">
        <title>Amycolatopsis echigonensis JCM 21831.</title>
        <authorList>
            <person name="Tedsree N."/>
            <person name="Kuncharoen N."/>
            <person name="Likhitwitayawuid K."/>
            <person name="Tanasupawat S."/>
        </authorList>
    </citation>
    <scope>NUCLEOTIDE SEQUENCE [LARGE SCALE GENOMIC DNA]</scope>
    <source>
        <strain evidence="7 8">JCM 21831</strain>
    </source>
</reference>
<evidence type="ECO:0000256" key="1">
    <source>
        <dbReference type="ARBA" id="ARBA00023015"/>
    </source>
</evidence>
<dbReference type="Gene3D" id="1.10.10.60">
    <property type="entry name" value="Homeodomain-like"/>
    <property type="match status" value="1"/>
</dbReference>
<evidence type="ECO:0000313" key="7">
    <source>
        <dbReference type="EMBL" id="MBB2499779.1"/>
    </source>
</evidence>
<name>A0A8E1VWS2_9PSEU</name>
<dbReference type="GO" id="GO:0000976">
    <property type="term" value="F:transcription cis-regulatory region binding"/>
    <property type="evidence" value="ECO:0007669"/>
    <property type="project" value="TreeGrafter"/>
</dbReference>
<keyword evidence="2 4" id="KW-0238">DNA-binding</keyword>
<dbReference type="SUPFAM" id="SSF48498">
    <property type="entry name" value="Tetracyclin repressor-like, C-terminal domain"/>
    <property type="match status" value="1"/>
</dbReference>
<feature type="region of interest" description="Disordered" evidence="5">
    <location>
        <begin position="206"/>
        <end position="244"/>
    </location>
</feature>
<keyword evidence="3" id="KW-0804">Transcription</keyword>
<organism evidence="7 8">
    <name type="scientific">Amycolatopsis echigonensis</name>
    <dbReference type="NCBI Taxonomy" id="2576905"/>
    <lineage>
        <taxon>Bacteria</taxon>
        <taxon>Bacillati</taxon>
        <taxon>Actinomycetota</taxon>
        <taxon>Actinomycetes</taxon>
        <taxon>Pseudonocardiales</taxon>
        <taxon>Pseudonocardiaceae</taxon>
        <taxon>Amycolatopsis</taxon>
    </lineage>
</organism>
<gene>
    <name evidence="7" type="ORF">H5411_11670</name>
</gene>
<evidence type="ECO:0000256" key="3">
    <source>
        <dbReference type="ARBA" id="ARBA00023163"/>
    </source>
</evidence>
<dbReference type="InterPro" id="IPR041490">
    <property type="entry name" value="KstR2_TetR_C"/>
</dbReference>
<feature type="DNA-binding region" description="H-T-H motif" evidence="4">
    <location>
        <begin position="42"/>
        <end position="61"/>
    </location>
</feature>
<dbReference type="SUPFAM" id="SSF46689">
    <property type="entry name" value="Homeodomain-like"/>
    <property type="match status" value="1"/>
</dbReference>
<feature type="domain" description="HTH tetR-type" evidence="6">
    <location>
        <begin position="19"/>
        <end position="79"/>
    </location>
</feature>
<dbReference type="PANTHER" id="PTHR30055:SF240">
    <property type="entry name" value="HTH-TYPE TRANSCRIPTIONAL REGULATOR ACRR"/>
    <property type="match status" value="1"/>
</dbReference>
<dbReference type="PRINTS" id="PR00455">
    <property type="entry name" value="HTHTETR"/>
</dbReference>
<dbReference type="EMBL" id="JACJHR010000013">
    <property type="protein sequence ID" value="MBB2499779.1"/>
    <property type="molecule type" value="Genomic_DNA"/>
</dbReference>
<dbReference type="AlphaFoldDB" id="A0A8E1VWS2"/>
<evidence type="ECO:0000256" key="4">
    <source>
        <dbReference type="PROSITE-ProRule" id="PRU00335"/>
    </source>
</evidence>
<comment type="caution">
    <text evidence="7">The sequence shown here is derived from an EMBL/GenBank/DDBJ whole genome shotgun (WGS) entry which is preliminary data.</text>
</comment>
<evidence type="ECO:0000313" key="8">
    <source>
        <dbReference type="Proteomes" id="UP000550260"/>
    </source>
</evidence>
<dbReference type="Pfam" id="PF00440">
    <property type="entry name" value="TetR_N"/>
    <property type="match status" value="1"/>
</dbReference>